<dbReference type="InterPro" id="IPR002575">
    <property type="entry name" value="Aminoglycoside_PTrfase"/>
</dbReference>
<evidence type="ECO:0000313" key="3">
    <source>
        <dbReference type="EMBL" id="KAL1867497.1"/>
    </source>
</evidence>
<organism evidence="3 4">
    <name type="scientific">Diaporthe australafricana</name>
    <dbReference type="NCBI Taxonomy" id="127596"/>
    <lineage>
        <taxon>Eukaryota</taxon>
        <taxon>Fungi</taxon>
        <taxon>Dikarya</taxon>
        <taxon>Ascomycota</taxon>
        <taxon>Pezizomycotina</taxon>
        <taxon>Sordariomycetes</taxon>
        <taxon>Sordariomycetidae</taxon>
        <taxon>Diaporthales</taxon>
        <taxon>Diaporthaceae</taxon>
        <taxon>Diaporthe</taxon>
    </lineage>
</organism>
<gene>
    <name evidence="3" type="ORF">Daus18300_006341</name>
</gene>
<dbReference type="Proteomes" id="UP001583177">
    <property type="component" value="Unassembled WGS sequence"/>
</dbReference>
<dbReference type="SUPFAM" id="SSF56112">
    <property type="entry name" value="Protein kinase-like (PK-like)"/>
    <property type="match status" value="1"/>
</dbReference>
<feature type="coiled-coil region" evidence="1">
    <location>
        <begin position="10"/>
        <end position="37"/>
    </location>
</feature>
<proteinExistence type="predicted"/>
<protein>
    <recommendedName>
        <fullName evidence="2">Aminoglycoside phosphotransferase domain-containing protein</fullName>
    </recommendedName>
</protein>
<dbReference type="EMBL" id="JAWRVE010000050">
    <property type="protein sequence ID" value="KAL1867497.1"/>
    <property type="molecule type" value="Genomic_DNA"/>
</dbReference>
<dbReference type="InterPro" id="IPR011009">
    <property type="entry name" value="Kinase-like_dom_sf"/>
</dbReference>
<evidence type="ECO:0000313" key="4">
    <source>
        <dbReference type="Proteomes" id="UP001583177"/>
    </source>
</evidence>
<dbReference type="InterPro" id="IPR051678">
    <property type="entry name" value="AGP_Transferase"/>
</dbReference>
<feature type="domain" description="Aminoglycoside phosphotransferase" evidence="2">
    <location>
        <begin position="78"/>
        <end position="272"/>
    </location>
</feature>
<dbReference type="PANTHER" id="PTHR21310">
    <property type="entry name" value="AMINOGLYCOSIDE PHOSPHOTRANSFERASE-RELATED-RELATED"/>
    <property type="match status" value="1"/>
</dbReference>
<dbReference type="Pfam" id="PF01636">
    <property type="entry name" value="APH"/>
    <property type="match status" value="1"/>
</dbReference>
<evidence type="ECO:0000259" key="2">
    <source>
        <dbReference type="Pfam" id="PF01636"/>
    </source>
</evidence>
<reference evidence="3 4" key="1">
    <citation type="journal article" date="2024" name="IMA Fungus">
        <title>IMA Genome - F19 : A genome assembly and annotation guide to empower mycologists, including annotated draft genome sequences of Ceratocystis pirilliformis, Diaporthe australafricana, Fusarium ophioides, Paecilomyces lecythidis, and Sporothrix stenoceras.</title>
        <authorList>
            <person name="Aylward J."/>
            <person name="Wilson A.M."/>
            <person name="Visagie C.M."/>
            <person name="Spraker J."/>
            <person name="Barnes I."/>
            <person name="Buitendag C."/>
            <person name="Ceriani C."/>
            <person name="Del Mar Angel L."/>
            <person name="du Plessis D."/>
            <person name="Fuchs T."/>
            <person name="Gasser K."/>
            <person name="Kramer D."/>
            <person name="Li W."/>
            <person name="Munsamy K."/>
            <person name="Piso A."/>
            <person name="Price J.L."/>
            <person name="Sonnekus B."/>
            <person name="Thomas C."/>
            <person name="van der Nest A."/>
            <person name="van Dijk A."/>
            <person name="van Heerden A."/>
            <person name="van Vuuren N."/>
            <person name="Yilmaz N."/>
            <person name="Duong T.A."/>
            <person name="van der Merwe N.A."/>
            <person name="Wingfield M.J."/>
            <person name="Wingfield B.D."/>
        </authorList>
    </citation>
    <scope>NUCLEOTIDE SEQUENCE [LARGE SCALE GENOMIC DNA]</scope>
    <source>
        <strain evidence="3 4">CMW 18300</strain>
    </source>
</reference>
<name>A0ABR3WUZ5_9PEZI</name>
<comment type="caution">
    <text evidence="3">The sequence shown here is derived from an EMBL/GenBank/DDBJ whole genome shotgun (WGS) entry which is preliminary data.</text>
</comment>
<keyword evidence="4" id="KW-1185">Reference proteome</keyword>
<dbReference type="Gene3D" id="3.90.1200.10">
    <property type="match status" value="1"/>
</dbReference>
<dbReference type="CDD" id="cd05120">
    <property type="entry name" value="APH_ChoK_like"/>
    <property type="match status" value="1"/>
</dbReference>
<keyword evidence="1" id="KW-0175">Coiled coil</keyword>
<dbReference type="PANTHER" id="PTHR21310:SF58">
    <property type="entry name" value="AMINOGLYCOSIDE PHOSPHOTRANSFERASE DOMAIN-CONTAINING PROTEIN"/>
    <property type="match status" value="1"/>
</dbReference>
<evidence type="ECO:0000256" key="1">
    <source>
        <dbReference type="SAM" id="Coils"/>
    </source>
</evidence>
<sequence length="290" mass="32599">MAEATTRKPVRDSKALAESIRASVRRLEEKAADADKAPAPVQEMENGAKVLHQMGQRRVLLQSDGAVTKEGSSVFLGEFEALSTAIKAGIPCPEPYGAQVVDDGRNVIRMSFVPGQKLDEIWPSMSEDEKQSIARQLGDIITELRALEAPPNLVGGCGNTAFRHLRRYDHAESQPFKDEAALNDWLLSEVHGPTPTSILEALQSRMRTDHRIVLTHGDLSQHNILVQDGKITGLIDWEFAGWLPEHWEYVLFVKHVHQHRDWREYAKTIFAQSYHDELVDYLALSQYLKG</sequence>
<accession>A0ABR3WUZ5</accession>